<accession>A0ABZ3CPZ7</accession>
<proteinExistence type="predicted"/>
<dbReference type="EMBL" id="CP151919">
    <property type="protein sequence ID" value="XAD53241.1"/>
    <property type="molecule type" value="Genomic_DNA"/>
</dbReference>
<keyword evidence="3" id="KW-1185">Reference proteome</keyword>
<sequence length="123" mass="13458">MASRWLITLSLLLSALLLGITGWHAWDWHRANDQMLSRRLQSINRVFTPSLAEAAQNEDIARVHQLLDRLTDDPAIVNATLRDDSGASRDFTGSAPPRAAGDASGDPDLLAREWHAAMDTTAG</sequence>
<organism evidence="2 3">
    <name type="scientific">Salinicola lusitanus</name>
    <dbReference type="NCBI Taxonomy" id="1949085"/>
    <lineage>
        <taxon>Bacteria</taxon>
        <taxon>Pseudomonadati</taxon>
        <taxon>Pseudomonadota</taxon>
        <taxon>Gammaproteobacteria</taxon>
        <taxon>Oceanospirillales</taxon>
        <taxon>Halomonadaceae</taxon>
        <taxon>Salinicola</taxon>
    </lineage>
</organism>
<gene>
    <name evidence="2" type="ORF">AAGT95_15500</name>
</gene>
<evidence type="ECO:0000313" key="2">
    <source>
        <dbReference type="EMBL" id="XAD53241.1"/>
    </source>
</evidence>
<evidence type="ECO:0000256" key="1">
    <source>
        <dbReference type="SAM" id="MobiDB-lite"/>
    </source>
</evidence>
<evidence type="ECO:0008006" key="4">
    <source>
        <dbReference type="Google" id="ProtNLM"/>
    </source>
</evidence>
<dbReference type="Proteomes" id="UP001453229">
    <property type="component" value="Chromosome"/>
</dbReference>
<evidence type="ECO:0000313" key="3">
    <source>
        <dbReference type="Proteomes" id="UP001453229"/>
    </source>
</evidence>
<name>A0ABZ3CPZ7_9GAMM</name>
<protein>
    <recommendedName>
        <fullName evidence="4">Two-component sensor histidine kinase</fullName>
    </recommendedName>
</protein>
<reference evidence="2 3" key="1">
    <citation type="submission" date="2024-04" db="EMBL/GenBank/DDBJ databases">
        <title>Salinicola lusitanus LLJ914,a marine bacterium isolated from the Okinawa Trough.</title>
        <authorList>
            <person name="Li J."/>
        </authorList>
    </citation>
    <scope>NUCLEOTIDE SEQUENCE [LARGE SCALE GENOMIC DNA]</scope>
    <source>
        <strain evidence="2 3">LLJ914</strain>
    </source>
</reference>
<dbReference type="RefSeq" id="WP_342594409.1">
    <property type="nucleotide sequence ID" value="NZ_CP151919.1"/>
</dbReference>
<feature type="region of interest" description="Disordered" evidence="1">
    <location>
        <begin position="84"/>
        <end position="107"/>
    </location>
</feature>